<feature type="transmembrane region" description="Helical" evidence="2">
    <location>
        <begin position="121"/>
        <end position="142"/>
    </location>
</feature>
<comment type="caution">
    <text evidence="3">The sequence shown here is derived from an EMBL/GenBank/DDBJ whole genome shotgun (WGS) entry which is preliminary data.</text>
</comment>
<gene>
    <name evidence="3" type="ORF">HOLleu_23081</name>
</gene>
<evidence type="ECO:0000256" key="1">
    <source>
        <dbReference type="SAM" id="MobiDB-lite"/>
    </source>
</evidence>
<dbReference type="Proteomes" id="UP001152320">
    <property type="component" value="Chromosome 11"/>
</dbReference>
<feature type="transmembrane region" description="Helical" evidence="2">
    <location>
        <begin position="6"/>
        <end position="26"/>
    </location>
</feature>
<reference evidence="3" key="1">
    <citation type="submission" date="2021-10" db="EMBL/GenBank/DDBJ databases">
        <title>Tropical sea cucumber genome reveals ecological adaptation and Cuvierian tubules defense mechanism.</title>
        <authorList>
            <person name="Chen T."/>
        </authorList>
    </citation>
    <scope>NUCLEOTIDE SEQUENCE</scope>
    <source>
        <strain evidence="3">Nanhai2018</strain>
        <tissue evidence="3">Muscle</tissue>
    </source>
</reference>
<evidence type="ECO:0000313" key="3">
    <source>
        <dbReference type="EMBL" id="KAJ8032979.1"/>
    </source>
</evidence>
<keyword evidence="2" id="KW-0812">Transmembrane</keyword>
<dbReference type="OrthoDB" id="10587810at2759"/>
<organism evidence="3 4">
    <name type="scientific">Holothuria leucospilota</name>
    <name type="common">Black long sea cucumber</name>
    <name type="synonym">Mertensiothuria leucospilota</name>
    <dbReference type="NCBI Taxonomy" id="206669"/>
    <lineage>
        <taxon>Eukaryota</taxon>
        <taxon>Metazoa</taxon>
        <taxon>Echinodermata</taxon>
        <taxon>Eleutherozoa</taxon>
        <taxon>Echinozoa</taxon>
        <taxon>Holothuroidea</taxon>
        <taxon>Aspidochirotacea</taxon>
        <taxon>Aspidochirotida</taxon>
        <taxon>Holothuriidae</taxon>
        <taxon>Holothuria</taxon>
    </lineage>
</organism>
<keyword evidence="4" id="KW-1185">Reference proteome</keyword>
<evidence type="ECO:0000256" key="2">
    <source>
        <dbReference type="SAM" id="Phobius"/>
    </source>
</evidence>
<sequence length="243" mass="27204">MELHCILSVIGLSAIYLGSLIENCYGEQNMTEMVTKTTPEFYTEIITELITYMDDNYTTDEPQEHSSRRTTPSVPRTPRPTKPKDMTMYPSSRAPNHPFRDGDDMLGLDRSRLSGVERHGFSLRSGSFVSSFTLAVVSQSVMKERKFNSTGNRDYGCNDTTGLWIAIAVVCLAAIIVVFFLLASVVLRWRRKEESSYDLDRENAHANPAYESGEIAGLEPANGLQEVRIGLTTFPDDESKTVL</sequence>
<keyword evidence="2" id="KW-1133">Transmembrane helix</keyword>
<protein>
    <submittedName>
        <fullName evidence="3">Uncharacterized protein</fullName>
    </submittedName>
</protein>
<name>A0A9Q1BUP7_HOLLE</name>
<proteinExistence type="predicted"/>
<accession>A0A9Q1BUP7</accession>
<dbReference type="AlphaFoldDB" id="A0A9Q1BUP7"/>
<evidence type="ECO:0000313" key="4">
    <source>
        <dbReference type="Proteomes" id="UP001152320"/>
    </source>
</evidence>
<keyword evidence="2" id="KW-0472">Membrane</keyword>
<feature type="region of interest" description="Disordered" evidence="1">
    <location>
        <begin position="57"/>
        <end position="94"/>
    </location>
</feature>
<dbReference type="EMBL" id="JAIZAY010000011">
    <property type="protein sequence ID" value="KAJ8032979.1"/>
    <property type="molecule type" value="Genomic_DNA"/>
</dbReference>
<feature type="transmembrane region" description="Helical" evidence="2">
    <location>
        <begin position="162"/>
        <end position="187"/>
    </location>
</feature>